<dbReference type="GO" id="GO:0003677">
    <property type="term" value="F:DNA binding"/>
    <property type="evidence" value="ECO:0007669"/>
    <property type="project" value="InterPro"/>
</dbReference>
<keyword evidence="1" id="KW-0547">Nucleotide-binding</keyword>
<keyword evidence="3" id="KW-0812">Transmembrane</keyword>
<feature type="transmembrane region" description="Helical" evidence="3">
    <location>
        <begin position="730"/>
        <end position="750"/>
    </location>
</feature>
<keyword evidence="3" id="KW-1133">Transmembrane helix</keyword>
<sequence length="807" mass="91673">DQEGQKGATSLIEGFRGTELASIRNIRLPLRGSKDDKDITDYFHKRGLSKSNLQKLVQDTAAHDYTVKQQEEKTVDLESFTEVERKDLIDKRVRVPITACGETSEAFHAVEEFRISSCHRMAKGSCFDCKGMSDSYALPRGAQEFIGSCMSSNVQVKAMIRDFACKHGQKPAIEILKRTTIKEFFCHQRVNRLTQMRDEEGNINQIIDGKKQELMEKRVYYLSSEHPKPGNYLATGWIKSHPKTQQVTMLIEELEALEDDYEGFQLQEVLPHLKAFREIVSGEKGWATMLDDLTRNVTRVYERDEILLAILFTYLSPRWIRFNGEIIRGWLVCLIIGDSGSGKTQTYQRLSEFVNVGDILSGLTASRTGLAYALVEHQQRGWQVRIGRYPANSRKILTVDEAQHLPEWDMRAISKAMEEGFLQIDRVQSRGYESQTRLIMIANPRRDLVMDTFSFGCESMKKLYPPTIIRRTDFAVFANVGDLKDLSFINRKSDADVHPKIAPIMLRSLIFWVWNLRPEQVVFSDGAEDACLNKAKEMTESFGYAADIPLITLSDFRKKLARISAAVAALQVSTDDAFMSLIVKTSHVDIAAKFLDTIYRHDNCGLDDYSDIQKLGSQLLDYDEIEKSFLEKWKNEQAYSPNDKSNFPKAVMILRISEFVRRDDLAEQVGCSLDTCSTIIRFLKKDNMVLADTLFWLFAGMPLAWVLYSYPLGLPETAVDLILVKQGINGITNTLAASLLIQFGIGSLISGKTESHRWSLNVIINNTLATFILIPMLLVITIANTQKMGEIEMELSQATRQWSTHIS</sequence>
<keyword evidence="3" id="KW-0472">Membrane</keyword>
<proteinExistence type="predicted"/>
<feature type="transmembrane region" description="Helical" evidence="3">
    <location>
        <begin position="689"/>
        <end position="710"/>
    </location>
</feature>
<gene>
    <name evidence="5" type="ORF">LCGC14_1909270</name>
</gene>
<evidence type="ECO:0000259" key="4">
    <source>
        <dbReference type="Pfam" id="PF00493"/>
    </source>
</evidence>
<evidence type="ECO:0000313" key="5">
    <source>
        <dbReference type="EMBL" id="KKL89980.1"/>
    </source>
</evidence>
<feature type="transmembrane region" description="Helical" evidence="3">
    <location>
        <begin position="762"/>
        <end position="783"/>
    </location>
</feature>
<protein>
    <recommendedName>
        <fullName evidence="4">MCM C-terminal AAA(+) ATPase domain-containing protein</fullName>
    </recommendedName>
</protein>
<keyword evidence="2" id="KW-0067">ATP-binding</keyword>
<dbReference type="AlphaFoldDB" id="A0A0F9I837"/>
<accession>A0A0F9I837</accession>
<evidence type="ECO:0000256" key="3">
    <source>
        <dbReference type="SAM" id="Phobius"/>
    </source>
</evidence>
<dbReference type="InterPro" id="IPR027417">
    <property type="entry name" value="P-loop_NTPase"/>
</dbReference>
<evidence type="ECO:0000256" key="2">
    <source>
        <dbReference type="ARBA" id="ARBA00022840"/>
    </source>
</evidence>
<comment type="caution">
    <text evidence="5">The sequence shown here is derived from an EMBL/GenBank/DDBJ whole genome shotgun (WGS) entry which is preliminary data.</text>
</comment>
<reference evidence="5" key="1">
    <citation type="journal article" date="2015" name="Nature">
        <title>Complex archaea that bridge the gap between prokaryotes and eukaryotes.</title>
        <authorList>
            <person name="Spang A."/>
            <person name="Saw J.H."/>
            <person name="Jorgensen S.L."/>
            <person name="Zaremba-Niedzwiedzka K."/>
            <person name="Martijn J."/>
            <person name="Lind A.E."/>
            <person name="van Eijk R."/>
            <person name="Schleper C."/>
            <person name="Guy L."/>
            <person name="Ettema T.J."/>
        </authorList>
    </citation>
    <scope>NUCLEOTIDE SEQUENCE</scope>
</reference>
<dbReference type="SUPFAM" id="SSF52540">
    <property type="entry name" value="P-loop containing nucleoside triphosphate hydrolases"/>
    <property type="match status" value="1"/>
</dbReference>
<dbReference type="EMBL" id="LAZR01020137">
    <property type="protein sequence ID" value="KKL89980.1"/>
    <property type="molecule type" value="Genomic_DNA"/>
</dbReference>
<feature type="non-terminal residue" evidence="5">
    <location>
        <position position="1"/>
    </location>
</feature>
<dbReference type="Gene3D" id="3.40.50.300">
    <property type="entry name" value="P-loop containing nucleotide triphosphate hydrolases"/>
    <property type="match status" value="1"/>
</dbReference>
<dbReference type="GO" id="GO:0005524">
    <property type="term" value="F:ATP binding"/>
    <property type="evidence" value="ECO:0007669"/>
    <property type="project" value="UniProtKB-KW"/>
</dbReference>
<evidence type="ECO:0000256" key="1">
    <source>
        <dbReference type="ARBA" id="ARBA00022741"/>
    </source>
</evidence>
<organism evidence="5">
    <name type="scientific">marine sediment metagenome</name>
    <dbReference type="NCBI Taxonomy" id="412755"/>
    <lineage>
        <taxon>unclassified sequences</taxon>
        <taxon>metagenomes</taxon>
        <taxon>ecological metagenomes</taxon>
    </lineage>
</organism>
<name>A0A0F9I837_9ZZZZ</name>
<feature type="non-terminal residue" evidence="5">
    <location>
        <position position="807"/>
    </location>
</feature>
<dbReference type="Pfam" id="PF00493">
    <property type="entry name" value="MCM"/>
    <property type="match status" value="1"/>
</dbReference>
<dbReference type="InterPro" id="IPR001208">
    <property type="entry name" value="MCM_dom"/>
</dbReference>
<feature type="domain" description="MCM C-terminal AAA(+) ATPase" evidence="4">
    <location>
        <begin position="297"/>
        <end position="445"/>
    </location>
</feature>